<dbReference type="GO" id="GO:0050118">
    <property type="term" value="F:N-acetyldiaminopimelate deacetylase activity"/>
    <property type="evidence" value="ECO:0007669"/>
    <property type="project" value="UniProtKB-ARBA"/>
</dbReference>
<dbReference type="Gene3D" id="3.30.70.360">
    <property type="match status" value="1"/>
</dbReference>
<gene>
    <name evidence="4" type="ORF">SAMN00017477_1238</name>
</gene>
<dbReference type="EMBL" id="FWWR01000009">
    <property type="protein sequence ID" value="SMB87767.1"/>
    <property type="molecule type" value="Genomic_DNA"/>
</dbReference>
<reference evidence="5" key="1">
    <citation type="submission" date="2017-04" db="EMBL/GenBank/DDBJ databases">
        <authorList>
            <person name="Varghese N."/>
            <person name="Submissions S."/>
        </authorList>
    </citation>
    <scope>NUCLEOTIDE SEQUENCE [LARGE SCALE GENOMIC DNA]</scope>
    <source>
        <strain evidence="5">DSM 20463</strain>
    </source>
</reference>
<dbReference type="PIRSF" id="PIRSF005962">
    <property type="entry name" value="Pept_M20D_amidohydro"/>
    <property type="match status" value="1"/>
</dbReference>
<feature type="binding site" evidence="2">
    <location>
        <position position="105"/>
    </location>
    <ligand>
        <name>Mn(2+)</name>
        <dbReference type="ChEBI" id="CHEBI:29035"/>
        <label>2</label>
    </ligand>
</feature>
<feature type="binding site" evidence="2">
    <location>
        <position position="364"/>
    </location>
    <ligand>
        <name>Mn(2+)</name>
        <dbReference type="ChEBI" id="CHEBI:29035"/>
        <label>2</label>
    </ligand>
</feature>
<keyword evidence="2" id="KW-0479">Metal-binding</keyword>
<dbReference type="SMR" id="A0A1W1V311"/>
<dbReference type="SUPFAM" id="SSF53187">
    <property type="entry name" value="Zn-dependent exopeptidases"/>
    <property type="match status" value="1"/>
</dbReference>
<dbReference type="CDD" id="cd03886">
    <property type="entry name" value="M20_Acy1"/>
    <property type="match status" value="1"/>
</dbReference>
<sequence length="393" mass="43642">MDFELIKDEIAEKLPEFISSRRKIHMNPETGMEEFKTTDLIIDTLKDFGIYEIEKVKDTGVVAIIRGNYEKCVAIRADIDALHIEERTNLEYASKIDGIMHACGHDIHTISLLGSAYILNKHRNELNGTVKLIFQPAEEKGIGAKYMIENGALENPKPVAIFGLHSWPHIEAGKIFHRHGKMGASSDRFDIRVIGRGGHAAHPEKTIDPIVIAGNIIVAIQSIVARELSALDSAVISFAVINGGDVSNKIPSEVELKGSIRTLSEETREYVHKRIEEVVENVSKSMRGSSEVKIHKGVPVSYNDRSVSVLIERACREVLGDENYIENPEPTMGSEDFAYYSAYVPSAMYRLGVGFKDRDNAPLHSDKFIANEEAIFTGVLSMVAVAEKLLNEL</sequence>
<dbReference type="InterPro" id="IPR011650">
    <property type="entry name" value="Peptidase_M20_dimer"/>
</dbReference>
<evidence type="ECO:0000313" key="4">
    <source>
        <dbReference type="EMBL" id="SMB87767.1"/>
    </source>
</evidence>
<feature type="binding site" evidence="2">
    <location>
        <position position="165"/>
    </location>
    <ligand>
        <name>Mn(2+)</name>
        <dbReference type="ChEBI" id="CHEBI:29035"/>
        <label>2</label>
    </ligand>
</feature>
<feature type="binding site" evidence="2">
    <location>
        <position position="139"/>
    </location>
    <ligand>
        <name>Mn(2+)</name>
        <dbReference type="ChEBI" id="CHEBI:29035"/>
        <label>2</label>
    </ligand>
</feature>
<dbReference type="InterPro" id="IPR002933">
    <property type="entry name" value="Peptidase_M20"/>
</dbReference>
<dbReference type="OrthoDB" id="9776731at2"/>
<dbReference type="PANTHER" id="PTHR11014:SF63">
    <property type="entry name" value="METALLOPEPTIDASE, PUTATIVE (AFU_ORTHOLOGUE AFUA_6G09600)-RELATED"/>
    <property type="match status" value="1"/>
</dbReference>
<evidence type="ECO:0000256" key="1">
    <source>
        <dbReference type="ARBA" id="ARBA00022801"/>
    </source>
</evidence>
<evidence type="ECO:0000256" key="2">
    <source>
        <dbReference type="PIRSR" id="PIRSR005962-1"/>
    </source>
</evidence>
<dbReference type="InterPro" id="IPR017439">
    <property type="entry name" value="Amidohydrolase"/>
</dbReference>
<dbReference type="Pfam" id="PF07687">
    <property type="entry name" value="M20_dimer"/>
    <property type="match status" value="1"/>
</dbReference>
<evidence type="ECO:0000313" key="5">
    <source>
        <dbReference type="Proteomes" id="UP000192368"/>
    </source>
</evidence>
<evidence type="ECO:0000259" key="3">
    <source>
        <dbReference type="Pfam" id="PF07687"/>
    </source>
</evidence>
<protein>
    <submittedName>
        <fullName evidence="4">Amidohydrolase</fullName>
    </submittedName>
</protein>
<dbReference type="RefSeq" id="WP_084230801.1">
    <property type="nucleotide sequence ID" value="NZ_FWWR01000009.1"/>
</dbReference>
<dbReference type="Proteomes" id="UP000192368">
    <property type="component" value="Unassembled WGS sequence"/>
</dbReference>
<keyword evidence="1 4" id="KW-0378">Hydrolase</keyword>
<dbReference type="NCBIfam" id="TIGR01891">
    <property type="entry name" value="amidohydrolases"/>
    <property type="match status" value="1"/>
</dbReference>
<dbReference type="GO" id="GO:0046872">
    <property type="term" value="F:metal ion binding"/>
    <property type="evidence" value="ECO:0007669"/>
    <property type="project" value="UniProtKB-KW"/>
</dbReference>
<dbReference type="InterPro" id="IPR036264">
    <property type="entry name" value="Bact_exopeptidase_dim_dom"/>
</dbReference>
<keyword evidence="5" id="KW-1185">Reference proteome</keyword>
<proteinExistence type="predicted"/>
<comment type="cofactor">
    <cofactor evidence="2">
        <name>Mn(2+)</name>
        <dbReference type="ChEBI" id="CHEBI:29035"/>
    </cofactor>
    <text evidence="2">The Mn(2+) ion enhances activity.</text>
</comment>
<dbReference type="Gene3D" id="3.40.630.10">
    <property type="entry name" value="Zn peptidases"/>
    <property type="match status" value="1"/>
</dbReference>
<feature type="binding site" evidence="2">
    <location>
        <position position="103"/>
    </location>
    <ligand>
        <name>Mn(2+)</name>
        <dbReference type="ChEBI" id="CHEBI:29035"/>
        <label>2</label>
    </ligand>
</feature>
<dbReference type="PANTHER" id="PTHR11014">
    <property type="entry name" value="PEPTIDASE M20 FAMILY MEMBER"/>
    <property type="match status" value="1"/>
</dbReference>
<dbReference type="FunFam" id="3.30.70.360:FF:000001">
    <property type="entry name" value="N-acetyldiaminopimelate deacetylase"/>
    <property type="match status" value="1"/>
</dbReference>
<organism evidence="4 5">
    <name type="scientific">Peptoniphilus asaccharolyticus DSM 20463</name>
    <dbReference type="NCBI Taxonomy" id="573058"/>
    <lineage>
        <taxon>Bacteria</taxon>
        <taxon>Bacillati</taxon>
        <taxon>Bacillota</taxon>
        <taxon>Tissierellia</taxon>
        <taxon>Tissierellales</taxon>
        <taxon>Peptoniphilaceae</taxon>
        <taxon>Peptoniphilus</taxon>
    </lineage>
</organism>
<dbReference type="GO" id="GO:0019877">
    <property type="term" value="P:diaminopimelate biosynthetic process"/>
    <property type="evidence" value="ECO:0007669"/>
    <property type="project" value="UniProtKB-ARBA"/>
</dbReference>
<feature type="domain" description="Peptidase M20 dimerisation" evidence="3">
    <location>
        <begin position="188"/>
        <end position="284"/>
    </location>
</feature>
<dbReference type="STRING" id="573058.SAMN00017477_1238"/>
<dbReference type="AlphaFoldDB" id="A0A1W1V311"/>
<accession>A0A1W1V311</accession>
<dbReference type="Pfam" id="PF01546">
    <property type="entry name" value="Peptidase_M20"/>
    <property type="match status" value="1"/>
</dbReference>
<name>A0A1W1V311_PEPAS</name>
<dbReference type="SUPFAM" id="SSF55031">
    <property type="entry name" value="Bacterial exopeptidase dimerisation domain"/>
    <property type="match status" value="1"/>
</dbReference>
<keyword evidence="2" id="KW-0464">Manganese</keyword>